<comment type="caution">
    <text evidence="1">The sequence shown here is derived from an EMBL/GenBank/DDBJ whole genome shotgun (WGS) entry which is preliminary data.</text>
</comment>
<accession>A0ABY2WY15</accession>
<gene>
    <name evidence="1" type="ORF">FGK64_21950</name>
</gene>
<proteinExistence type="predicted"/>
<name>A0ABY2WY15_9RHOB</name>
<dbReference type="EMBL" id="VCPC01000010">
    <property type="protein sequence ID" value="TMV07318.1"/>
    <property type="molecule type" value="Genomic_DNA"/>
</dbReference>
<evidence type="ECO:0000313" key="1">
    <source>
        <dbReference type="EMBL" id="TMV07318.1"/>
    </source>
</evidence>
<evidence type="ECO:0000313" key="2">
    <source>
        <dbReference type="Proteomes" id="UP001191082"/>
    </source>
</evidence>
<reference evidence="1 2" key="1">
    <citation type="submission" date="2019-05" db="EMBL/GenBank/DDBJ databases">
        <title>Marivita sp. nov. isolated from sea sediment.</title>
        <authorList>
            <person name="Kim W."/>
        </authorList>
    </citation>
    <scope>NUCLEOTIDE SEQUENCE [LARGE SCALE GENOMIC DNA]</scope>
    <source>
        <strain evidence="1 2">CAU 1492</strain>
    </source>
</reference>
<dbReference type="Proteomes" id="UP001191082">
    <property type="component" value="Unassembled WGS sequence"/>
</dbReference>
<sequence>MALSFPLAKDEFVGTFKLLGSTFELGRQRVVSNLTGGEIRTAEVAPALWEGQMVIASLPHAAGADLAGLLAALEVPGRSFQIYRRSTLSGPVYDPRGALLSGYTPVIEEFHATDAERLRLSGFPPGYQLAAGDMLGFDYNPGGGTRRALHQVVQGRNADGTGEMQSFITVAPAIRTGAILGTEVDLIRPHCNAVLVPGSVNTGRIAPAVRTGMSFSWRQSLR</sequence>
<organism evidence="1 2">
    <name type="scientific">Arenibacterium halophilum</name>
    <dbReference type="NCBI Taxonomy" id="2583821"/>
    <lineage>
        <taxon>Bacteria</taxon>
        <taxon>Pseudomonadati</taxon>
        <taxon>Pseudomonadota</taxon>
        <taxon>Alphaproteobacteria</taxon>
        <taxon>Rhodobacterales</taxon>
        <taxon>Paracoccaceae</taxon>
        <taxon>Arenibacterium</taxon>
    </lineage>
</organism>
<dbReference type="RefSeq" id="WP_138866002.1">
    <property type="nucleotide sequence ID" value="NZ_VCPC01000010.1"/>
</dbReference>
<protein>
    <submittedName>
        <fullName evidence="1">Uncharacterized protein</fullName>
    </submittedName>
</protein>
<keyword evidence="2" id="KW-1185">Reference proteome</keyword>